<evidence type="ECO:0000256" key="8">
    <source>
        <dbReference type="NCBIfam" id="TIGR00187"/>
    </source>
</evidence>
<dbReference type="CDD" id="cd00402">
    <property type="entry name" value="Riboflavin_synthase_like"/>
    <property type="match status" value="1"/>
</dbReference>
<dbReference type="EMBL" id="JAALLS010000011">
    <property type="protein sequence ID" value="NGP88648.1"/>
    <property type="molecule type" value="Genomic_DNA"/>
</dbReference>
<dbReference type="AlphaFoldDB" id="A0A6M1SXL4"/>
<keyword evidence="5" id="KW-0686">Riboflavin biosynthesis</keyword>
<evidence type="ECO:0000256" key="6">
    <source>
        <dbReference type="ARBA" id="ARBA00022679"/>
    </source>
</evidence>
<dbReference type="PANTHER" id="PTHR21098:SF0">
    <property type="entry name" value="RIBOFLAVIN SYNTHASE"/>
    <property type="match status" value="1"/>
</dbReference>
<dbReference type="InterPro" id="IPR023366">
    <property type="entry name" value="ATP_synth_asu-like_sf"/>
</dbReference>
<keyword evidence="6 11" id="KW-0808">Transferase</keyword>
<sequence>MFTGIIKSVGTVEKAIDLEGGKEITISADFADKLEVDQSISINGVCHTVTACNEASFTVQSVEETLRKTNIGDLSEESMVNLERSLRPDQLLDGHIVQGHVDATGTITSIEQEGTDWLFTVEYPPKHSGLIVGRGSVAVDGISLTVANEQGNSFQVAIIPYTYEHTNLYTKQSGDTVNLEFDILGKYVLKHLENRED</sequence>
<feature type="repeat" description="Lumazine-binding" evidence="9">
    <location>
        <begin position="96"/>
        <end position="192"/>
    </location>
</feature>
<dbReference type="EC" id="2.5.1.9" evidence="3 8"/>
<comment type="pathway">
    <text evidence="2">Cofactor biosynthesis; riboflavin biosynthesis; riboflavin from 2-hydroxy-3-oxobutyl phosphate and 5-amino-6-(D-ribitylamino)uracil: step 2/2.</text>
</comment>
<gene>
    <name evidence="11" type="ORF">G3569_09795</name>
</gene>
<comment type="function">
    <text evidence="1">Catalyzes the dismutation of two molecules of 6,7-dimethyl-8-ribityllumazine, resulting in the formation of riboflavin and 5-amino-6-(D-ribitylamino)uracil.</text>
</comment>
<evidence type="ECO:0000256" key="5">
    <source>
        <dbReference type="ARBA" id="ARBA00022619"/>
    </source>
</evidence>
<evidence type="ECO:0000256" key="4">
    <source>
        <dbReference type="ARBA" id="ARBA00013950"/>
    </source>
</evidence>
<evidence type="ECO:0000256" key="7">
    <source>
        <dbReference type="ARBA" id="ARBA00022737"/>
    </source>
</evidence>
<dbReference type="PANTHER" id="PTHR21098">
    <property type="entry name" value="RIBOFLAVIN SYNTHASE ALPHA CHAIN"/>
    <property type="match status" value="1"/>
</dbReference>
<evidence type="ECO:0000256" key="1">
    <source>
        <dbReference type="ARBA" id="ARBA00002803"/>
    </source>
</evidence>
<dbReference type="InterPro" id="IPR026017">
    <property type="entry name" value="Lumazine-bd_dom"/>
</dbReference>
<dbReference type="PROSITE" id="PS51177">
    <property type="entry name" value="LUMAZINE_BIND"/>
    <property type="match status" value="2"/>
</dbReference>
<keyword evidence="12" id="KW-1185">Reference proteome</keyword>
<evidence type="ECO:0000313" key="11">
    <source>
        <dbReference type="EMBL" id="NGP88648.1"/>
    </source>
</evidence>
<comment type="caution">
    <text evidence="11">The sequence shown here is derived from an EMBL/GenBank/DDBJ whole genome shotgun (WGS) entry which is preliminary data.</text>
</comment>
<reference evidence="11 12" key="1">
    <citation type="submission" date="2020-02" db="EMBL/GenBank/DDBJ databases">
        <title>Aliifodinibius halophilus 2W32, complete genome.</title>
        <authorList>
            <person name="Li Y."/>
            <person name="Wu S."/>
        </authorList>
    </citation>
    <scope>NUCLEOTIDE SEQUENCE [LARGE SCALE GENOMIC DNA]</scope>
    <source>
        <strain evidence="11 12">2W32</strain>
    </source>
</reference>
<dbReference type="SUPFAM" id="SSF63380">
    <property type="entry name" value="Riboflavin synthase domain-like"/>
    <property type="match status" value="2"/>
</dbReference>
<feature type="repeat" description="Lumazine-binding" evidence="9">
    <location>
        <begin position="1"/>
        <end position="95"/>
    </location>
</feature>
<keyword evidence="7" id="KW-0677">Repeat</keyword>
<name>A0A6M1SXL4_9BACT</name>
<organism evidence="11 12">
    <name type="scientific">Fodinibius halophilus</name>
    <dbReference type="NCBI Taxonomy" id="1736908"/>
    <lineage>
        <taxon>Bacteria</taxon>
        <taxon>Pseudomonadati</taxon>
        <taxon>Balneolota</taxon>
        <taxon>Balneolia</taxon>
        <taxon>Balneolales</taxon>
        <taxon>Balneolaceae</taxon>
        <taxon>Fodinibius</taxon>
    </lineage>
</organism>
<proteinExistence type="predicted"/>
<dbReference type="GO" id="GO:0004746">
    <property type="term" value="F:riboflavin synthase activity"/>
    <property type="evidence" value="ECO:0007669"/>
    <property type="project" value="UniProtKB-UniRule"/>
</dbReference>
<evidence type="ECO:0000259" key="10">
    <source>
        <dbReference type="PROSITE" id="PS51177"/>
    </source>
</evidence>
<feature type="domain" description="Lumazine-binding" evidence="10">
    <location>
        <begin position="96"/>
        <end position="192"/>
    </location>
</feature>
<dbReference type="Pfam" id="PF00677">
    <property type="entry name" value="Lum_binding"/>
    <property type="match status" value="2"/>
</dbReference>
<dbReference type="NCBIfam" id="NF006767">
    <property type="entry name" value="PRK09289.1"/>
    <property type="match status" value="1"/>
</dbReference>
<protein>
    <recommendedName>
        <fullName evidence="4 8">Riboflavin synthase</fullName>
        <ecNumber evidence="3 8">2.5.1.9</ecNumber>
    </recommendedName>
</protein>
<dbReference type="RefSeq" id="WP_165268598.1">
    <property type="nucleotide sequence ID" value="NZ_JAALLS010000011.1"/>
</dbReference>
<dbReference type="PIRSF" id="PIRSF000498">
    <property type="entry name" value="Riboflavin_syn_A"/>
    <property type="match status" value="1"/>
</dbReference>
<evidence type="ECO:0000256" key="9">
    <source>
        <dbReference type="PROSITE-ProRule" id="PRU00524"/>
    </source>
</evidence>
<dbReference type="GO" id="GO:0009231">
    <property type="term" value="P:riboflavin biosynthetic process"/>
    <property type="evidence" value="ECO:0007669"/>
    <property type="project" value="UniProtKB-KW"/>
</dbReference>
<dbReference type="Gene3D" id="2.40.30.20">
    <property type="match status" value="2"/>
</dbReference>
<feature type="domain" description="Lumazine-binding" evidence="10">
    <location>
        <begin position="1"/>
        <end position="95"/>
    </location>
</feature>
<dbReference type="NCBIfam" id="TIGR00187">
    <property type="entry name" value="ribE"/>
    <property type="match status" value="1"/>
</dbReference>
<dbReference type="Proteomes" id="UP000479132">
    <property type="component" value="Unassembled WGS sequence"/>
</dbReference>
<evidence type="ECO:0000256" key="3">
    <source>
        <dbReference type="ARBA" id="ARBA00012827"/>
    </source>
</evidence>
<accession>A0A6M1SXL4</accession>
<evidence type="ECO:0000256" key="2">
    <source>
        <dbReference type="ARBA" id="ARBA00004887"/>
    </source>
</evidence>
<evidence type="ECO:0000313" key="12">
    <source>
        <dbReference type="Proteomes" id="UP000479132"/>
    </source>
</evidence>
<dbReference type="InterPro" id="IPR017938">
    <property type="entry name" value="Riboflavin_synthase-like_b-brl"/>
</dbReference>
<dbReference type="FunFam" id="2.40.30.20:FF:000004">
    <property type="entry name" value="Riboflavin synthase, alpha subunit"/>
    <property type="match status" value="1"/>
</dbReference>
<dbReference type="InterPro" id="IPR001783">
    <property type="entry name" value="Lumazine-bd"/>
</dbReference>